<dbReference type="AlphaFoldDB" id="A0A7C8K774"/>
<reference evidence="1 2" key="1">
    <citation type="submission" date="2019-03" db="EMBL/GenBank/DDBJ databases">
        <title>Nematode-trapping fungi genome.</title>
        <authorList>
            <person name="Vidal-Diez De Ulzurrun G."/>
        </authorList>
    </citation>
    <scope>NUCLEOTIDE SEQUENCE [LARGE SCALE GENOMIC DNA]</scope>
    <source>
        <strain evidence="1 2">TWF154</strain>
    </source>
</reference>
<dbReference type="EMBL" id="SOZJ01000003">
    <property type="protein sequence ID" value="TGJ69030.1"/>
    <property type="molecule type" value="Genomic_DNA"/>
</dbReference>
<evidence type="ECO:0000313" key="1">
    <source>
        <dbReference type="EMBL" id="TGJ69030.1"/>
    </source>
</evidence>
<dbReference type="Proteomes" id="UP000297595">
    <property type="component" value="Unassembled WGS sequence"/>
</dbReference>
<gene>
    <name evidence="1" type="ORF">EYR41_005099</name>
</gene>
<protein>
    <submittedName>
        <fullName evidence="1">Uncharacterized protein</fullName>
    </submittedName>
</protein>
<accession>A0A7C8K774</accession>
<comment type="caution">
    <text evidence="1">The sequence shown here is derived from an EMBL/GenBank/DDBJ whole genome shotgun (WGS) entry which is preliminary data.</text>
</comment>
<name>A0A7C8K774_ORBOL</name>
<sequence length="130" mass="14654">MRNIGPRMNHFIGEDALALSSRLLAGREIRKFSLAGLATDPISLVHANSSRSSRSSRSMKRFSSRNEIQSELELSDSGNFGIDARIDMHDKVCEMRASEGGISKAQIDRAKKIFHQMLNPDKYRAQKLYQ</sequence>
<organism evidence="1 2">
    <name type="scientific">Orbilia oligospora</name>
    <name type="common">Nematode-trapping fungus</name>
    <name type="synonym">Arthrobotrys oligospora</name>
    <dbReference type="NCBI Taxonomy" id="2813651"/>
    <lineage>
        <taxon>Eukaryota</taxon>
        <taxon>Fungi</taxon>
        <taxon>Dikarya</taxon>
        <taxon>Ascomycota</taxon>
        <taxon>Pezizomycotina</taxon>
        <taxon>Orbiliomycetes</taxon>
        <taxon>Orbiliales</taxon>
        <taxon>Orbiliaceae</taxon>
        <taxon>Orbilia</taxon>
    </lineage>
</organism>
<evidence type="ECO:0000313" key="2">
    <source>
        <dbReference type="Proteomes" id="UP000297595"/>
    </source>
</evidence>
<proteinExistence type="predicted"/>